<dbReference type="AlphaFoldDB" id="A0A0C2GTI5"/>
<evidence type="ECO:0000256" key="3">
    <source>
        <dbReference type="ARBA" id="ARBA00023170"/>
    </source>
</evidence>
<evidence type="ECO:0000256" key="2">
    <source>
        <dbReference type="ARBA" id="ARBA00023163"/>
    </source>
</evidence>
<dbReference type="EMBL" id="KN727980">
    <property type="protein sequence ID" value="KIH64595.1"/>
    <property type="molecule type" value="Genomic_DNA"/>
</dbReference>
<evidence type="ECO:0000313" key="6">
    <source>
        <dbReference type="Proteomes" id="UP000054047"/>
    </source>
</evidence>
<dbReference type="Proteomes" id="UP000054047">
    <property type="component" value="Unassembled WGS sequence"/>
</dbReference>
<accession>A0A0C2GTI5</accession>
<feature type="domain" description="NR LBD" evidence="4">
    <location>
        <begin position="1"/>
        <end position="121"/>
    </location>
</feature>
<keyword evidence="2" id="KW-0804">Transcription</keyword>
<keyword evidence="6" id="KW-1185">Reference proteome</keyword>
<dbReference type="OrthoDB" id="10339755at2759"/>
<proteinExistence type="predicted"/>
<dbReference type="SUPFAM" id="SSF48508">
    <property type="entry name" value="Nuclear receptor ligand-binding domain"/>
    <property type="match status" value="1"/>
</dbReference>
<evidence type="ECO:0000259" key="4">
    <source>
        <dbReference type="PROSITE" id="PS51843"/>
    </source>
</evidence>
<evidence type="ECO:0000256" key="1">
    <source>
        <dbReference type="ARBA" id="ARBA00023015"/>
    </source>
</evidence>
<name>A0A0C2GTI5_9BILA</name>
<dbReference type="Gene3D" id="1.10.565.10">
    <property type="entry name" value="Retinoid X Receptor"/>
    <property type="match status" value="1"/>
</dbReference>
<sequence>LSTSSFFLELQKGKFRIRNFVSPLATFLQAHAVSTFQRIGVTREEYLLLKLIALFEVLDMQFLPNDRLIMERALTKYRSALVFHIKRSRPKLHHEAVIDRVSVLLGVLTCLEVSEMIVTSC</sequence>
<keyword evidence="3" id="KW-0675">Receptor</keyword>
<keyword evidence="1" id="KW-0805">Transcription regulation</keyword>
<evidence type="ECO:0000313" key="5">
    <source>
        <dbReference type="EMBL" id="KIH64595.1"/>
    </source>
</evidence>
<organism evidence="5 6">
    <name type="scientific">Ancylostoma duodenale</name>
    <dbReference type="NCBI Taxonomy" id="51022"/>
    <lineage>
        <taxon>Eukaryota</taxon>
        <taxon>Metazoa</taxon>
        <taxon>Ecdysozoa</taxon>
        <taxon>Nematoda</taxon>
        <taxon>Chromadorea</taxon>
        <taxon>Rhabditida</taxon>
        <taxon>Rhabditina</taxon>
        <taxon>Rhabditomorpha</taxon>
        <taxon>Strongyloidea</taxon>
        <taxon>Ancylostomatidae</taxon>
        <taxon>Ancylostomatinae</taxon>
        <taxon>Ancylostoma</taxon>
    </lineage>
</organism>
<reference evidence="5 6" key="1">
    <citation type="submission" date="2013-12" db="EMBL/GenBank/DDBJ databases">
        <title>Draft genome of the parsitic nematode Ancylostoma duodenale.</title>
        <authorList>
            <person name="Mitreva M."/>
        </authorList>
    </citation>
    <scope>NUCLEOTIDE SEQUENCE [LARGE SCALE GENOMIC DNA]</scope>
    <source>
        <strain evidence="5 6">Zhejiang</strain>
    </source>
</reference>
<feature type="non-terminal residue" evidence="5">
    <location>
        <position position="1"/>
    </location>
</feature>
<gene>
    <name evidence="5" type="ORF">ANCDUO_05098</name>
</gene>
<dbReference type="PROSITE" id="PS51843">
    <property type="entry name" value="NR_LBD"/>
    <property type="match status" value="1"/>
</dbReference>
<protein>
    <recommendedName>
        <fullName evidence="4">NR LBD domain-containing protein</fullName>
    </recommendedName>
</protein>
<dbReference type="InterPro" id="IPR035500">
    <property type="entry name" value="NHR-like_dom_sf"/>
</dbReference>
<dbReference type="InterPro" id="IPR000536">
    <property type="entry name" value="Nucl_hrmn_rcpt_lig-bd"/>
</dbReference>